<evidence type="ECO:0000313" key="2">
    <source>
        <dbReference type="WBParaSite" id="Pan_g7747.t1"/>
    </source>
</evidence>
<sequence>MLRQPNISSLASRADSFQGRLQQLPTPAEAHHLQLADIDRTIDLEPYPNVIMEEDSLFLPKIVQYLYKRFPVPQQSKVYPLASYSYSFQRRLRELAAPGETYHLQLADIDQTIRLGPCQTYSKTKCLNLPYNKDGYSHPKAPDMSKRLLLQPIRIRVTPNDPRTKASDLLTPNILLYTDISNVQHISVNQCVIDLAFIEKAAVEQLN</sequence>
<keyword evidence="1" id="KW-1185">Reference proteome</keyword>
<organism evidence="1 2">
    <name type="scientific">Panagrellus redivivus</name>
    <name type="common">Microworm</name>
    <dbReference type="NCBI Taxonomy" id="6233"/>
    <lineage>
        <taxon>Eukaryota</taxon>
        <taxon>Metazoa</taxon>
        <taxon>Ecdysozoa</taxon>
        <taxon>Nematoda</taxon>
        <taxon>Chromadorea</taxon>
        <taxon>Rhabditida</taxon>
        <taxon>Tylenchina</taxon>
        <taxon>Panagrolaimomorpha</taxon>
        <taxon>Panagrolaimoidea</taxon>
        <taxon>Panagrolaimidae</taxon>
        <taxon>Panagrellus</taxon>
    </lineage>
</organism>
<proteinExistence type="predicted"/>
<accession>A0A7E4W9I9</accession>
<dbReference type="WBParaSite" id="Pan_g7747.t1">
    <property type="protein sequence ID" value="Pan_g7747.t1"/>
    <property type="gene ID" value="Pan_g7747"/>
</dbReference>
<name>A0A7E4W9I9_PANRE</name>
<dbReference type="Proteomes" id="UP000492821">
    <property type="component" value="Unassembled WGS sequence"/>
</dbReference>
<reference evidence="2" key="2">
    <citation type="submission" date="2020-10" db="UniProtKB">
        <authorList>
            <consortium name="WormBaseParasite"/>
        </authorList>
    </citation>
    <scope>IDENTIFICATION</scope>
</reference>
<evidence type="ECO:0000313" key="1">
    <source>
        <dbReference type="Proteomes" id="UP000492821"/>
    </source>
</evidence>
<reference evidence="1" key="1">
    <citation type="journal article" date="2013" name="Genetics">
        <title>The draft genome and transcriptome of Panagrellus redivivus are shaped by the harsh demands of a free-living lifestyle.</title>
        <authorList>
            <person name="Srinivasan J."/>
            <person name="Dillman A.R."/>
            <person name="Macchietto M.G."/>
            <person name="Heikkinen L."/>
            <person name="Lakso M."/>
            <person name="Fracchia K.M."/>
            <person name="Antoshechkin I."/>
            <person name="Mortazavi A."/>
            <person name="Wong G."/>
            <person name="Sternberg P.W."/>
        </authorList>
    </citation>
    <scope>NUCLEOTIDE SEQUENCE [LARGE SCALE GENOMIC DNA]</scope>
    <source>
        <strain evidence="1">MT8872</strain>
    </source>
</reference>
<dbReference type="AlphaFoldDB" id="A0A7E4W9I9"/>
<protein>
    <submittedName>
        <fullName evidence="2">PINIT domain-containing protein</fullName>
    </submittedName>
</protein>